<dbReference type="PANTHER" id="PTHR42673:SF4">
    <property type="entry name" value="MALEYLACETOACETATE ISOMERASE"/>
    <property type="match status" value="1"/>
</dbReference>
<name>A0A1H8CXW3_9SPHN</name>
<evidence type="ECO:0000259" key="3">
    <source>
        <dbReference type="PROSITE" id="PS50405"/>
    </source>
</evidence>
<dbReference type="FunFam" id="1.20.1050.10:FF:000010">
    <property type="entry name" value="Maleylacetoacetate isomerase isoform 1"/>
    <property type="match status" value="1"/>
</dbReference>
<evidence type="ECO:0000313" key="4">
    <source>
        <dbReference type="EMBL" id="SEM99027.1"/>
    </source>
</evidence>
<feature type="domain" description="GST N-terminal" evidence="2">
    <location>
        <begin position="2"/>
        <end position="83"/>
    </location>
</feature>
<keyword evidence="5" id="KW-1185">Reference proteome</keyword>
<dbReference type="CDD" id="cd03191">
    <property type="entry name" value="GST_C_Zeta"/>
    <property type="match status" value="1"/>
</dbReference>
<dbReference type="SFLD" id="SFLDG00358">
    <property type="entry name" value="Main_(cytGST)"/>
    <property type="match status" value="1"/>
</dbReference>
<dbReference type="GO" id="GO:0006749">
    <property type="term" value="P:glutathione metabolic process"/>
    <property type="evidence" value="ECO:0007669"/>
    <property type="project" value="TreeGrafter"/>
</dbReference>
<keyword evidence="4" id="KW-0413">Isomerase</keyword>
<keyword evidence="4" id="KW-0670">Pyruvate</keyword>
<dbReference type="PANTHER" id="PTHR42673">
    <property type="entry name" value="MALEYLACETOACETATE ISOMERASE"/>
    <property type="match status" value="1"/>
</dbReference>
<dbReference type="NCBIfam" id="TIGR01262">
    <property type="entry name" value="maiA"/>
    <property type="match status" value="1"/>
</dbReference>
<dbReference type="InterPro" id="IPR005955">
    <property type="entry name" value="GST_Zeta"/>
</dbReference>
<dbReference type="SUPFAM" id="SSF47616">
    <property type="entry name" value="GST C-terminal domain-like"/>
    <property type="match status" value="1"/>
</dbReference>
<dbReference type="GO" id="GO:0016034">
    <property type="term" value="F:maleylacetoacetate isomerase activity"/>
    <property type="evidence" value="ECO:0007669"/>
    <property type="project" value="TreeGrafter"/>
</dbReference>
<feature type="domain" description="GST C-terminal" evidence="3">
    <location>
        <begin position="88"/>
        <end position="211"/>
    </location>
</feature>
<dbReference type="PROSITE" id="PS50405">
    <property type="entry name" value="GST_CTER"/>
    <property type="match status" value="1"/>
</dbReference>
<dbReference type="GO" id="GO:0006559">
    <property type="term" value="P:L-phenylalanine catabolic process"/>
    <property type="evidence" value="ECO:0007669"/>
    <property type="project" value="TreeGrafter"/>
</dbReference>
<dbReference type="PROSITE" id="PS50404">
    <property type="entry name" value="GST_NTER"/>
    <property type="match status" value="1"/>
</dbReference>
<dbReference type="SUPFAM" id="SSF52833">
    <property type="entry name" value="Thioredoxin-like"/>
    <property type="match status" value="1"/>
</dbReference>
<dbReference type="InterPro" id="IPR036282">
    <property type="entry name" value="Glutathione-S-Trfase_C_sf"/>
</dbReference>
<dbReference type="RefSeq" id="WP_093665310.1">
    <property type="nucleotide sequence ID" value="NZ_FOCF01000003.1"/>
</dbReference>
<dbReference type="Proteomes" id="UP000199206">
    <property type="component" value="Unassembled WGS sequence"/>
</dbReference>
<organism evidence="4 5">
    <name type="scientific">Sphingomonas gellani</name>
    <dbReference type="NCBI Taxonomy" id="1166340"/>
    <lineage>
        <taxon>Bacteria</taxon>
        <taxon>Pseudomonadati</taxon>
        <taxon>Pseudomonadota</taxon>
        <taxon>Alphaproteobacteria</taxon>
        <taxon>Sphingomonadales</taxon>
        <taxon>Sphingomonadaceae</taxon>
        <taxon>Sphingomonas</taxon>
    </lineage>
</organism>
<dbReference type="InterPro" id="IPR004045">
    <property type="entry name" value="Glutathione_S-Trfase_N"/>
</dbReference>
<gene>
    <name evidence="4" type="ORF">SAMN05192583_1769</name>
</gene>
<dbReference type="AlphaFoldDB" id="A0A1H8CXW3"/>
<dbReference type="STRING" id="1166340.SAMN05192583_1769"/>
<evidence type="ECO:0000259" key="2">
    <source>
        <dbReference type="PROSITE" id="PS50404"/>
    </source>
</evidence>
<accession>A0A1H8CXW3</accession>
<dbReference type="InterPro" id="IPR036249">
    <property type="entry name" value="Thioredoxin-like_sf"/>
</dbReference>
<dbReference type="OrthoDB" id="509852at2"/>
<reference evidence="5" key="1">
    <citation type="submission" date="2016-10" db="EMBL/GenBank/DDBJ databases">
        <authorList>
            <person name="Varghese N."/>
            <person name="Submissions S."/>
        </authorList>
    </citation>
    <scope>NUCLEOTIDE SEQUENCE [LARGE SCALE GENOMIC DNA]</scope>
    <source>
        <strain evidence="5">S6-262</strain>
    </source>
</reference>
<sequence length="211" mass="23281">MTEPLLHGYFRSTASYRVRIALNLKGIRYADAIHHLRKGEQKAAAFRAINPQGLLPVLEVDGAVLTQSLAICEYLDETHPSPPLLPDEPVKRAHVRAFAQAIACDIHPVQNLKVLARLRAMGLDEEQVTGWARDVIADGLDACAALIGDATNPYCFGDAPTLADICLVPQLVNARRFGVDLRWPRLLAIEAACLELDAFRRARPENQIDTE</sequence>
<dbReference type="EMBL" id="FOCF01000003">
    <property type="protein sequence ID" value="SEM99027.1"/>
    <property type="molecule type" value="Genomic_DNA"/>
</dbReference>
<evidence type="ECO:0000313" key="5">
    <source>
        <dbReference type="Proteomes" id="UP000199206"/>
    </source>
</evidence>
<dbReference type="GO" id="GO:0004364">
    <property type="term" value="F:glutathione transferase activity"/>
    <property type="evidence" value="ECO:0007669"/>
    <property type="project" value="TreeGrafter"/>
</dbReference>
<dbReference type="InterPro" id="IPR034330">
    <property type="entry name" value="GST_Zeta_C"/>
</dbReference>
<dbReference type="Gene3D" id="1.20.1050.10">
    <property type="match status" value="1"/>
</dbReference>
<dbReference type="InterPro" id="IPR010987">
    <property type="entry name" value="Glutathione-S-Trfase_C-like"/>
</dbReference>
<dbReference type="InterPro" id="IPR040079">
    <property type="entry name" value="Glutathione_S-Trfase"/>
</dbReference>
<dbReference type="CDD" id="cd03042">
    <property type="entry name" value="GST_N_Zeta"/>
    <property type="match status" value="1"/>
</dbReference>
<dbReference type="Gene3D" id="3.40.30.10">
    <property type="entry name" value="Glutaredoxin"/>
    <property type="match status" value="1"/>
</dbReference>
<dbReference type="Pfam" id="PF13410">
    <property type="entry name" value="GST_C_2"/>
    <property type="match status" value="1"/>
</dbReference>
<protein>
    <submittedName>
        <fullName evidence="4">Maleylpyruvate isomerase</fullName>
    </submittedName>
</protein>
<dbReference type="SFLD" id="SFLDS00019">
    <property type="entry name" value="Glutathione_Transferase_(cytos"/>
    <property type="match status" value="1"/>
</dbReference>
<evidence type="ECO:0000256" key="1">
    <source>
        <dbReference type="ARBA" id="ARBA00010007"/>
    </source>
</evidence>
<dbReference type="Pfam" id="PF13409">
    <property type="entry name" value="GST_N_2"/>
    <property type="match status" value="1"/>
</dbReference>
<proteinExistence type="inferred from homology"/>
<comment type="similarity">
    <text evidence="1">Belongs to the GST superfamily. Zeta family.</text>
</comment>
<dbReference type="InterPro" id="IPR034333">
    <property type="entry name" value="GST_Zeta_N"/>
</dbReference>
<dbReference type="GO" id="GO:0005737">
    <property type="term" value="C:cytoplasm"/>
    <property type="evidence" value="ECO:0007669"/>
    <property type="project" value="InterPro"/>
</dbReference>